<feature type="domain" description="Core-binding (CB)" evidence="6">
    <location>
        <begin position="49"/>
        <end position="135"/>
    </location>
</feature>
<sequence length="417" mass="47730">CSDGEHIEIVYTPIPPIEEVMTRNVDDIHCYDSGFINAMARLECAETSSKNKELIKGFVMECRRDELAKSTTTNYLNLLTRMTERLKETTYTKNLDELDQTDFDKLLLHLEVRGISTGEIRNYKKVLKKFFRWKTGDDLPKWIDRLKLKSIDSTVQPSDLLTQSDIDKMFAACKHPRNKAFIAVLLDSGMRVGALASTRIKNVEFNQSGAIIYISKTSKSKKSTAPKGIPLIWSAGFLNQWLAIHPLKDDLEAPLWTTMTVPHEALSYNAIRVMLQEIAETAGVTKRVNPHSFRHKAITSWVLDRLSEQEIKHRAGWSKGSNQMLKIYANFTDGEINDQIYERYGLKKDEKRQVTLEKCPRCFNVLRPSDRVCSQCSLILDQNLAGKIQNYEKQIPQLIELLLKSDEAKKLLIGMTK</sequence>
<dbReference type="PANTHER" id="PTHR30349:SF87">
    <property type="entry name" value="TRANSPOSASE A"/>
    <property type="match status" value="1"/>
</dbReference>
<feature type="domain" description="Tyr recombinase" evidence="5">
    <location>
        <begin position="155"/>
        <end position="342"/>
    </location>
</feature>
<dbReference type="InterPro" id="IPR010998">
    <property type="entry name" value="Integrase_recombinase_N"/>
</dbReference>
<protein>
    <submittedName>
        <fullName evidence="7">Integrase</fullName>
    </submittedName>
</protein>
<dbReference type="Pfam" id="PF13495">
    <property type="entry name" value="Phage_int_SAM_4"/>
    <property type="match status" value="1"/>
</dbReference>
<dbReference type="InterPro" id="IPR044068">
    <property type="entry name" value="CB"/>
</dbReference>
<gene>
    <name evidence="7" type="ORF">MPEBLZ_04244</name>
</gene>
<dbReference type="SUPFAM" id="SSF56349">
    <property type="entry name" value="DNA breaking-rejoining enzymes"/>
    <property type="match status" value="1"/>
</dbReference>
<dbReference type="PANTHER" id="PTHR30349">
    <property type="entry name" value="PHAGE INTEGRASE-RELATED"/>
    <property type="match status" value="1"/>
</dbReference>
<dbReference type="CDD" id="cd00397">
    <property type="entry name" value="DNA_BRE_C"/>
    <property type="match status" value="1"/>
</dbReference>
<dbReference type="InterPro" id="IPR013762">
    <property type="entry name" value="Integrase-like_cat_sf"/>
</dbReference>
<evidence type="ECO:0000256" key="3">
    <source>
        <dbReference type="ARBA" id="ARBA00023172"/>
    </source>
</evidence>
<dbReference type="Gene3D" id="1.10.150.130">
    <property type="match status" value="1"/>
</dbReference>
<dbReference type="Gene3D" id="1.10.443.10">
    <property type="entry name" value="Intergrase catalytic core"/>
    <property type="match status" value="1"/>
</dbReference>
<dbReference type="EMBL" id="LKCM01000411">
    <property type="protein sequence ID" value="KPQ41208.1"/>
    <property type="molecule type" value="Genomic_DNA"/>
</dbReference>
<evidence type="ECO:0000313" key="8">
    <source>
        <dbReference type="Proteomes" id="UP000050360"/>
    </source>
</evidence>
<evidence type="ECO:0000256" key="2">
    <source>
        <dbReference type="ARBA" id="ARBA00023125"/>
    </source>
</evidence>
<evidence type="ECO:0000313" key="7">
    <source>
        <dbReference type="EMBL" id="KPQ41208.1"/>
    </source>
</evidence>
<feature type="non-terminal residue" evidence="7">
    <location>
        <position position="1"/>
    </location>
</feature>
<dbReference type="InterPro" id="IPR002104">
    <property type="entry name" value="Integrase_catalytic"/>
</dbReference>
<dbReference type="GO" id="GO:0015074">
    <property type="term" value="P:DNA integration"/>
    <property type="evidence" value="ECO:0007669"/>
    <property type="project" value="UniProtKB-KW"/>
</dbReference>
<dbReference type="Pfam" id="PF00589">
    <property type="entry name" value="Phage_integrase"/>
    <property type="match status" value="1"/>
</dbReference>
<name>A0A0P8A453_9EURY</name>
<keyword evidence="1" id="KW-0229">DNA integration</keyword>
<proteinExistence type="predicted"/>
<evidence type="ECO:0000259" key="5">
    <source>
        <dbReference type="PROSITE" id="PS51898"/>
    </source>
</evidence>
<accession>A0A0P8A453</accession>
<evidence type="ECO:0000256" key="4">
    <source>
        <dbReference type="PROSITE-ProRule" id="PRU01248"/>
    </source>
</evidence>
<keyword evidence="2 4" id="KW-0238">DNA-binding</keyword>
<comment type="caution">
    <text evidence="7">The sequence shown here is derived from an EMBL/GenBank/DDBJ whole genome shotgun (WGS) entry which is preliminary data.</text>
</comment>
<reference evidence="7 8" key="1">
    <citation type="submission" date="2015-09" db="EMBL/GenBank/DDBJ databases">
        <title>A metagenomics-based metabolic model of nitrate-dependent anaerobic oxidation of methane by Methanoperedens-like archaea.</title>
        <authorList>
            <person name="Arshad A."/>
            <person name="Speth D.R."/>
            <person name="De Graaf R.M."/>
            <person name="Op Den Camp H.J."/>
            <person name="Jetten M.S."/>
            <person name="Welte C.U."/>
        </authorList>
    </citation>
    <scope>NUCLEOTIDE SEQUENCE [LARGE SCALE GENOMIC DNA]</scope>
</reference>
<dbReference type="InterPro" id="IPR011010">
    <property type="entry name" value="DNA_brk_join_enz"/>
</dbReference>
<dbReference type="InterPro" id="IPR004107">
    <property type="entry name" value="Integrase_SAM-like_N"/>
</dbReference>
<dbReference type="Proteomes" id="UP000050360">
    <property type="component" value="Unassembled WGS sequence"/>
</dbReference>
<dbReference type="PROSITE" id="PS51900">
    <property type="entry name" value="CB"/>
    <property type="match status" value="1"/>
</dbReference>
<evidence type="ECO:0000259" key="6">
    <source>
        <dbReference type="PROSITE" id="PS51900"/>
    </source>
</evidence>
<organism evidence="7 8">
    <name type="scientific">Candidatus Methanoperedens nitratireducens</name>
    <dbReference type="NCBI Taxonomy" id="1392998"/>
    <lineage>
        <taxon>Archaea</taxon>
        <taxon>Methanobacteriati</taxon>
        <taxon>Methanobacteriota</taxon>
        <taxon>Stenosarchaea group</taxon>
        <taxon>Methanomicrobia</taxon>
        <taxon>Methanosarcinales</taxon>
        <taxon>ANME-2 cluster</taxon>
        <taxon>Candidatus Methanoperedentaceae</taxon>
        <taxon>Candidatus Methanoperedens</taxon>
    </lineage>
</organism>
<evidence type="ECO:0000256" key="1">
    <source>
        <dbReference type="ARBA" id="ARBA00022908"/>
    </source>
</evidence>
<dbReference type="GO" id="GO:0006310">
    <property type="term" value="P:DNA recombination"/>
    <property type="evidence" value="ECO:0007669"/>
    <property type="project" value="UniProtKB-KW"/>
</dbReference>
<dbReference type="AlphaFoldDB" id="A0A0P8A453"/>
<keyword evidence="3" id="KW-0233">DNA recombination</keyword>
<dbReference type="InterPro" id="IPR050090">
    <property type="entry name" value="Tyrosine_recombinase_XerCD"/>
</dbReference>
<dbReference type="PROSITE" id="PS51898">
    <property type="entry name" value="TYR_RECOMBINASE"/>
    <property type="match status" value="1"/>
</dbReference>
<dbReference type="GO" id="GO:0003677">
    <property type="term" value="F:DNA binding"/>
    <property type="evidence" value="ECO:0007669"/>
    <property type="project" value="UniProtKB-UniRule"/>
</dbReference>